<dbReference type="EMBL" id="CM029054">
    <property type="protein sequence ID" value="KAG2536922.1"/>
    <property type="molecule type" value="Genomic_DNA"/>
</dbReference>
<dbReference type="GO" id="GO:0005634">
    <property type="term" value="C:nucleus"/>
    <property type="evidence" value="ECO:0007669"/>
    <property type="project" value="TreeGrafter"/>
</dbReference>
<dbReference type="InterPro" id="IPR003656">
    <property type="entry name" value="Znf_BED"/>
</dbReference>
<evidence type="ECO:0000259" key="6">
    <source>
        <dbReference type="PROSITE" id="PS50808"/>
    </source>
</evidence>
<feature type="domain" description="BED-type" evidence="6">
    <location>
        <begin position="48"/>
        <end position="112"/>
    </location>
</feature>
<dbReference type="PANTHER" id="PTHR34396:SF30">
    <property type="entry name" value="OS10G0378900 PROTEIN"/>
    <property type="match status" value="1"/>
</dbReference>
<dbReference type="Proteomes" id="UP000823388">
    <property type="component" value="Chromosome 9N"/>
</dbReference>
<evidence type="ECO:0000256" key="3">
    <source>
        <dbReference type="ARBA" id="ARBA00022833"/>
    </source>
</evidence>
<evidence type="ECO:0000256" key="1">
    <source>
        <dbReference type="ARBA" id="ARBA00022723"/>
    </source>
</evidence>
<dbReference type="GO" id="GO:1990837">
    <property type="term" value="F:sequence-specific double-stranded DNA binding"/>
    <property type="evidence" value="ECO:0007669"/>
    <property type="project" value="TreeGrafter"/>
</dbReference>
<accession>A0A8T0MLE5</accession>
<organism evidence="7 8">
    <name type="scientific">Panicum virgatum</name>
    <name type="common">Blackwell switchgrass</name>
    <dbReference type="NCBI Taxonomy" id="38727"/>
    <lineage>
        <taxon>Eukaryota</taxon>
        <taxon>Viridiplantae</taxon>
        <taxon>Streptophyta</taxon>
        <taxon>Embryophyta</taxon>
        <taxon>Tracheophyta</taxon>
        <taxon>Spermatophyta</taxon>
        <taxon>Magnoliopsida</taxon>
        <taxon>Liliopsida</taxon>
        <taxon>Poales</taxon>
        <taxon>Poaceae</taxon>
        <taxon>PACMAD clade</taxon>
        <taxon>Panicoideae</taxon>
        <taxon>Panicodae</taxon>
        <taxon>Paniceae</taxon>
        <taxon>Panicinae</taxon>
        <taxon>Panicum</taxon>
        <taxon>Panicum sect. Hiantes</taxon>
    </lineage>
</organism>
<dbReference type="Pfam" id="PF02892">
    <property type="entry name" value="zf-BED"/>
    <property type="match status" value="1"/>
</dbReference>
<evidence type="ECO:0000256" key="5">
    <source>
        <dbReference type="SAM" id="MobiDB-lite"/>
    </source>
</evidence>
<dbReference type="InterPro" id="IPR053031">
    <property type="entry name" value="Cuticle_assoc_protein"/>
</dbReference>
<dbReference type="GO" id="GO:0008270">
    <property type="term" value="F:zinc ion binding"/>
    <property type="evidence" value="ECO:0007669"/>
    <property type="project" value="UniProtKB-KW"/>
</dbReference>
<protein>
    <recommendedName>
        <fullName evidence="6">BED-type domain-containing protein</fullName>
    </recommendedName>
</protein>
<feature type="compositionally biased region" description="Polar residues" evidence="5">
    <location>
        <begin position="37"/>
        <end position="47"/>
    </location>
</feature>
<dbReference type="PANTHER" id="PTHR34396">
    <property type="entry name" value="OS03G0264950 PROTEIN-RELATED"/>
    <property type="match status" value="1"/>
</dbReference>
<keyword evidence="8" id="KW-1185">Reference proteome</keyword>
<evidence type="ECO:0000256" key="4">
    <source>
        <dbReference type="PROSITE-ProRule" id="PRU00027"/>
    </source>
</evidence>
<feature type="non-terminal residue" evidence="7">
    <location>
        <position position="1"/>
    </location>
</feature>
<sequence length="216" mass="23727">DELFGRSATAPIDLAGDGDGDGDGAGGSASAEHKTESTATATGKRNRPCTSNVWDEYEKIYKVVDGKRIRFQAKCLHCGKIYATLSTFGTGTLKRHIKSCFVRKQKSRSSQSLLQFNADGSVGHWDYSPEVARTQLCHLIARLDLPLGFGDSKAFEDYIKIAHNPRFAIISRQTTTRDLVKYYADRHSKIIETLASASSGKITLVWLLILLVVTGN</sequence>
<proteinExistence type="predicted"/>
<dbReference type="InterPro" id="IPR036236">
    <property type="entry name" value="Znf_C2H2_sf"/>
</dbReference>
<dbReference type="GO" id="GO:0006357">
    <property type="term" value="P:regulation of transcription by RNA polymerase II"/>
    <property type="evidence" value="ECO:0007669"/>
    <property type="project" value="TreeGrafter"/>
</dbReference>
<dbReference type="SMART" id="SM00614">
    <property type="entry name" value="ZnF_BED"/>
    <property type="match status" value="1"/>
</dbReference>
<evidence type="ECO:0000313" key="7">
    <source>
        <dbReference type="EMBL" id="KAG2536922.1"/>
    </source>
</evidence>
<comment type="caution">
    <text evidence="7">The sequence shown here is derived from an EMBL/GenBank/DDBJ whole genome shotgun (WGS) entry which is preliminary data.</text>
</comment>
<name>A0A8T0MLE5_PANVG</name>
<evidence type="ECO:0000313" key="8">
    <source>
        <dbReference type="Proteomes" id="UP000823388"/>
    </source>
</evidence>
<evidence type="ECO:0000256" key="2">
    <source>
        <dbReference type="ARBA" id="ARBA00022771"/>
    </source>
</evidence>
<keyword evidence="3" id="KW-0862">Zinc</keyword>
<dbReference type="SUPFAM" id="SSF57667">
    <property type="entry name" value="beta-beta-alpha zinc fingers"/>
    <property type="match status" value="1"/>
</dbReference>
<gene>
    <name evidence="7" type="ORF">PVAP13_9NG234446</name>
</gene>
<feature type="region of interest" description="Disordered" evidence="5">
    <location>
        <begin position="1"/>
        <end position="47"/>
    </location>
</feature>
<reference evidence="7" key="1">
    <citation type="submission" date="2020-05" db="EMBL/GenBank/DDBJ databases">
        <title>WGS assembly of Panicum virgatum.</title>
        <authorList>
            <person name="Lovell J.T."/>
            <person name="Jenkins J."/>
            <person name="Shu S."/>
            <person name="Juenger T.E."/>
            <person name="Schmutz J."/>
        </authorList>
    </citation>
    <scope>NUCLEOTIDE SEQUENCE</scope>
    <source>
        <strain evidence="7">AP13</strain>
    </source>
</reference>
<keyword evidence="1" id="KW-0479">Metal-binding</keyword>
<dbReference type="AlphaFoldDB" id="A0A8T0MLE5"/>
<dbReference type="PROSITE" id="PS50808">
    <property type="entry name" value="ZF_BED"/>
    <property type="match status" value="1"/>
</dbReference>
<keyword evidence="2 4" id="KW-0863">Zinc-finger</keyword>